<dbReference type="EMBL" id="CP002588">
    <property type="protein sequence ID" value="AEA47860.1"/>
    <property type="molecule type" value="Genomic_DNA"/>
</dbReference>
<dbReference type="OrthoDB" id="359332at2157"/>
<dbReference type="KEGG" id="ave:Arcve_1866"/>
<organism evidence="1 2">
    <name type="scientific">Archaeoglobus veneficus (strain DSM 11195 / SNP6)</name>
    <dbReference type="NCBI Taxonomy" id="693661"/>
    <lineage>
        <taxon>Archaea</taxon>
        <taxon>Methanobacteriati</taxon>
        <taxon>Methanobacteriota</taxon>
        <taxon>Archaeoglobi</taxon>
        <taxon>Archaeoglobales</taxon>
        <taxon>Archaeoglobaceae</taxon>
        <taxon>Archaeoglobus</taxon>
    </lineage>
</organism>
<sequence length="186" mass="20255">MIARGIFFALLLIFALAIAGCNQPGSGDSVGNTSSSSEVANTSEVIEKKIMTSLLPYDGFTYKSVNITCDGSTIDVVATSPELDGTDIYRFVYDNGTLILKSYCLEALPLSLKEKAIAIAMSDERVRNQNPSGEVTVRRVLPETASKFYQPKELFSVTWHGETIVSALVDVEEEIVVSVWNSRSSD</sequence>
<dbReference type="eggNOG" id="arCOG10329">
    <property type="taxonomic scope" value="Archaea"/>
</dbReference>
<dbReference type="HOGENOM" id="CLU_120789_0_0_2"/>
<keyword evidence="2" id="KW-1185">Reference proteome</keyword>
<reference evidence="1 2" key="1">
    <citation type="submission" date="2011-03" db="EMBL/GenBank/DDBJ databases">
        <title>The complete genome of Archaeoglobus veneficus SNP6.</title>
        <authorList>
            <consortium name="US DOE Joint Genome Institute (JGI-PGF)"/>
            <person name="Lucas S."/>
            <person name="Copeland A."/>
            <person name="Lapidus A."/>
            <person name="Bruce D."/>
            <person name="Goodwin L."/>
            <person name="Pitluck S."/>
            <person name="Kyrpides N."/>
            <person name="Mavromatis K."/>
            <person name="Pagani I."/>
            <person name="Ivanova N."/>
            <person name="Mikhailova N."/>
            <person name="Lu M."/>
            <person name="Detter J.C."/>
            <person name="Tapia R."/>
            <person name="Han C."/>
            <person name="Land M."/>
            <person name="Hauser L."/>
            <person name="Markowitz V."/>
            <person name="Cheng J.-F."/>
            <person name="Hugenholtz P."/>
            <person name="Woyke T."/>
            <person name="Wu D."/>
            <person name="Spring S."/>
            <person name="Brambilla E."/>
            <person name="Klenk H.-P."/>
            <person name="Eisen J.A."/>
        </authorList>
    </citation>
    <scope>NUCLEOTIDE SEQUENCE [LARGE SCALE GENOMIC DNA]</scope>
    <source>
        <strain>SNP6</strain>
    </source>
</reference>
<dbReference type="AlphaFoldDB" id="F2KRC6"/>
<dbReference type="PROSITE" id="PS51257">
    <property type="entry name" value="PROKAR_LIPOPROTEIN"/>
    <property type="match status" value="1"/>
</dbReference>
<evidence type="ECO:0000313" key="2">
    <source>
        <dbReference type="Proteomes" id="UP000008136"/>
    </source>
</evidence>
<gene>
    <name evidence="1" type="ordered locus">Arcve_1866</name>
</gene>
<dbReference type="RefSeq" id="WP_013684516.1">
    <property type="nucleotide sequence ID" value="NC_015320.1"/>
</dbReference>
<proteinExistence type="predicted"/>
<name>F2KRC6_ARCVS</name>
<evidence type="ECO:0008006" key="3">
    <source>
        <dbReference type="Google" id="ProtNLM"/>
    </source>
</evidence>
<dbReference type="GeneID" id="10394997"/>
<evidence type="ECO:0000313" key="1">
    <source>
        <dbReference type="EMBL" id="AEA47860.1"/>
    </source>
</evidence>
<protein>
    <recommendedName>
        <fullName evidence="3">Lipoprotein</fullName>
    </recommendedName>
</protein>
<dbReference type="Proteomes" id="UP000008136">
    <property type="component" value="Chromosome"/>
</dbReference>
<accession>F2KRC6</accession>